<dbReference type="EMBL" id="FNOX01000013">
    <property type="protein sequence ID" value="SDZ60064.1"/>
    <property type="molecule type" value="Genomic_DNA"/>
</dbReference>
<evidence type="ECO:0000313" key="3">
    <source>
        <dbReference type="EMBL" id="SDZ60064.1"/>
    </source>
</evidence>
<dbReference type="Proteomes" id="UP000182902">
    <property type="component" value="Unassembled WGS sequence"/>
</dbReference>
<accession>A0A1H3UCA8</accession>
<feature type="compositionally biased region" description="Basic and acidic residues" evidence="1">
    <location>
        <begin position="301"/>
        <end position="310"/>
    </location>
</feature>
<evidence type="ECO:0000256" key="1">
    <source>
        <dbReference type="SAM" id="MobiDB-lite"/>
    </source>
</evidence>
<gene>
    <name evidence="3" type="ORF">SAMN05216247_113222</name>
</gene>
<reference evidence="3 4" key="1">
    <citation type="submission" date="2016-10" db="EMBL/GenBank/DDBJ databases">
        <authorList>
            <person name="de Groot N.N."/>
        </authorList>
    </citation>
    <scope>NUCLEOTIDE SEQUENCE [LARGE SCALE GENOMIC DNA]</scope>
    <source>
        <strain evidence="3 4">ICMP 14252</strain>
    </source>
</reference>
<feature type="transmembrane region" description="Helical" evidence="2">
    <location>
        <begin position="12"/>
        <end position="31"/>
    </location>
</feature>
<evidence type="ECO:0008006" key="5">
    <source>
        <dbReference type="Google" id="ProtNLM"/>
    </source>
</evidence>
<keyword evidence="2" id="KW-0472">Membrane</keyword>
<organism evidence="3 4">
    <name type="scientific">Pseudomonas salomonii</name>
    <dbReference type="NCBI Taxonomy" id="191391"/>
    <lineage>
        <taxon>Bacteria</taxon>
        <taxon>Pseudomonadati</taxon>
        <taxon>Pseudomonadota</taxon>
        <taxon>Gammaproteobacteria</taxon>
        <taxon>Pseudomonadales</taxon>
        <taxon>Pseudomonadaceae</taxon>
        <taxon>Pseudomonas</taxon>
    </lineage>
</organism>
<sequence>MKYSLKTKERKVFSLNTFVSVPKAFLALPLFNIANQSEELADKITIPKYQNMRDIVMNSSSLTIFNDFEFFLFILRKVINSNSTEIEFATKELMDDLKIANNQRPNYLKIFQASMIKLGQINVSYKEKRDDKIVAVVFSFIEGELEKDKCTISVSKRFIEFFGSLKELYEIDPRILGKLTNEYQRMLYVLYVCNRRNDVNYFSVEMLKQRFRINSEKMPDKTFVLKIRKANIALQAMGFIDGFTETKKEPEKLRSQTIRFDVSYSYKTLYKKNDKKKSAEGSNSDDFDRELSEDFYEEVEEPKAPNKLTDDGDEEWI</sequence>
<keyword evidence="2" id="KW-1133">Transmembrane helix</keyword>
<dbReference type="RefSeq" id="WP_069786443.1">
    <property type="nucleotide sequence ID" value="NZ_FNOX01000013.1"/>
</dbReference>
<proteinExistence type="predicted"/>
<feature type="region of interest" description="Disordered" evidence="1">
    <location>
        <begin position="294"/>
        <end position="317"/>
    </location>
</feature>
<protein>
    <recommendedName>
        <fullName evidence="5">Initiator Replication protein</fullName>
    </recommendedName>
</protein>
<keyword evidence="2" id="KW-0812">Transmembrane</keyword>
<name>A0A1H3UCA8_9PSED</name>
<evidence type="ECO:0000313" key="4">
    <source>
        <dbReference type="Proteomes" id="UP000182902"/>
    </source>
</evidence>
<evidence type="ECO:0000256" key="2">
    <source>
        <dbReference type="SAM" id="Phobius"/>
    </source>
</evidence>
<dbReference type="AlphaFoldDB" id="A0A1H3UCA8"/>